<feature type="chain" id="PRO_5007562323" description="Hexosyltransferase" evidence="7">
    <location>
        <begin position="34"/>
        <end position="412"/>
    </location>
</feature>
<organism evidence="8 9">
    <name type="scientific">Gonium pectorale</name>
    <name type="common">Green alga</name>
    <dbReference type="NCBI Taxonomy" id="33097"/>
    <lineage>
        <taxon>Eukaryota</taxon>
        <taxon>Viridiplantae</taxon>
        <taxon>Chlorophyta</taxon>
        <taxon>core chlorophytes</taxon>
        <taxon>Chlorophyceae</taxon>
        <taxon>CS clade</taxon>
        <taxon>Chlamydomonadales</taxon>
        <taxon>Volvocaceae</taxon>
        <taxon>Gonium</taxon>
    </lineage>
</organism>
<evidence type="ECO:0008006" key="10">
    <source>
        <dbReference type="Google" id="ProtNLM"/>
    </source>
</evidence>
<evidence type="ECO:0000256" key="5">
    <source>
        <dbReference type="ARBA" id="ARBA00022989"/>
    </source>
</evidence>
<name>A0A150H039_GONPE</name>
<dbReference type="GO" id="GO:0016020">
    <property type="term" value="C:membrane"/>
    <property type="evidence" value="ECO:0007669"/>
    <property type="project" value="UniProtKB-SubCell"/>
</dbReference>
<evidence type="ECO:0000313" key="8">
    <source>
        <dbReference type="EMBL" id="KXZ55435.1"/>
    </source>
</evidence>
<proteinExistence type="inferred from homology"/>
<evidence type="ECO:0000256" key="1">
    <source>
        <dbReference type="ARBA" id="ARBA00004606"/>
    </source>
</evidence>
<dbReference type="PANTHER" id="PTHR23033:SF50">
    <property type="entry name" value="HEXOSYLTRANSFERASE"/>
    <property type="match status" value="1"/>
</dbReference>
<evidence type="ECO:0000313" key="9">
    <source>
        <dbReference type="Proteomes" id="UP000075714"/>
    </source>
</evidence>
<keyword evidence="5" id="KW-1133">Transmembrane helix</keyword>
<sequence length="412" mass="45347">MKTNALAQTKIRTRGLRTLLLLLLASSAGVSLGNPQHWAAAIAAAASTNISPAAPSSQKLRGPNPKPLQPKEYKRADLAITFPTDGPRSVLVEASRSWRSDIRTHIVAGPAAEVHVRSLKAQGAHRGETFTKLPDFPGYPKALRAALTPLLALGALGAGKFKWLLYGDDDTIWVIPAVLRLLNAAGLNADEPHMLSDYLIQLPDAARPVHSTVTDFVEDPRCRPCPKGQKFCPCRLPPKCTQPDHWAFHNCTFKARLLPYGGVGIIYSVGMLRLLAQNPQFFPSLVFKDVHRREPWGDRVVADAPRIKGFGFTRFQAARAPGVNCSRLFGTFSGFNERSGLEKIATKLQDAAKHQPVNLRATLSMHVRTGPLLEGKRNLVKDYLPYYHKIVRSLYQLHENSTGSDIPALRFP</sequence>
<dbReference type="PANTHER" id="PTHR23033">
    <property type="entry name" value="BETA1,3-GALACTOSYLTRANSFERASE"/>
    <property type="match status" value="1"/>
</dbReference>
<evidence type="ECO:0000256" key="4">
    <source>
        <dbReference type="ARBA" id="ARBA00022968"/>
    </source>
</evidence>
<comment type="caution">
    <text evidence="8">The sequence shown here is derived from an EMBL/GenBank/DDBJ whole genome shotgun (WGS) entry which is preliminary data.</text>
</comment>
<keyword evidence="3" id="KW-0812">Transmembrane</keyword>
<evidence type="ECO:0000256" key="7">
    <source>
        <dbReference type="SAM" id="SignalP"/>
    </source>
</evidence>
<dbReference type="AlphaFoldDB" id="A0A150H039"/>
<evidence type="ECO:0000256" key="3">
    <source>
        <dbReference type="ARBA" id="ARBA00022692"/>
    </source>
</evidence>
<keyword evidence="6" id="KW-0472">Membrane</keyword>
<dbReference type="OrthoDB" id="421979at2759"/>
<comment type="similarity">
    <text evidence="2">Belongs to the glycosyltransferase 31 family. Beta3-Gal-T subfamily.</text>
</comment>
<keyword evidence="7" id="KW-0732">Signal</keyword>
<feature type="signal peptide" evidence="7">
    <location>
        <begin position="1"/>
        <end position="33"/>
    </location>
</feature>
<protein>
    <recommendedName>
        <fullName evidence="10">Hexosyltransferase</fullName>
    </recommendedName>
</protein>
<comment type="subcellular location">
    <subcellularLocation>
        <location evidence="1">Membrane</location>
        <topology evidence="1">Single-pass type II membrane protein</topology>
    </subcellularLocation>
</comment>
<gene>
    <name evidence="8" type="ORF">GPECTOR_3g85</name>
</gene>
<dbReference type="Proteomes" id="UP000075714">
    <property type="component" value="Unassembled WGS sequence"/>
</dbReference>
<dbReference type="InterPro" id="IPR026050">
    <property type="entry name" value="C1GALT1/C1GALT1_chp1"/>
</dbReference>
<dbReference type="EMBL" id="LSYV01000004">
    <property type="protein sequence ID" value="KXZ55435.1"/>
    <property type="molecule type" value="Genomic_DNA"/>
</dbReference>
<keyword evidence="9" id="KW-1185">Reference proteome</keyword>
<keyword evidence="4" id="KW-0735">Signal-anchor</keyword>
<evidence type="ECO:0000256" key="2">
    <source>
        <dbReference type="ARBA" id="ARBA00006462"/>
    </source>
</evidence>
<evidence type="ECO:0000256" key="6">
    <source>
        <dbReference type="ARBA" id="ARBA00023136"/>
    </source>
</evidence>
<reference evidence="9" key="1">
    <citation type="journal article" date="2016" name="Nat. Commun.">
        <title>The Gonium pectorale genome demonstrates co-option of cell cycle regulation during the evolution of multicellularity.</title>
        <authorList>
            <person name="Hanschen E.R."/>
            <person name="Marriage T.N."/>
            <person name="Ferris P.J."/>
            <person name="Hamaji T."/>
            <person name="Toyoda A."/>
            <person name="Fujiyama A."/>
            <person name="Neme R."/>
            <person name="Noguchi H."/>
            <person name="Minakuchi Y."/>
            <person name="Suzuki M."/>
            <person name="Kawai-Toyooka H."/>
            <person name="Smith D.R."/>
            <person name="Sparks H."/>
            <person name="Anderson J."/>
            <person name="Bakaric R."/>
            <person name="Luria V."/>
            <person name="Karger A."/>
            <person name="Kirschner M.W."/>
            <person name="Durand P.M."/>
            <person name="Michod R.E."/>
            <person name="Nozaki H."/>
            <person name="Olson B.J."/>
        </authorList>
    </citation>
    <scope>NUCLEOTIDE SEQUENCE [LARGE SCALE GENOMIC DNA]</scope>
    <source>
        <strain evidence="9">NIES-2863</strain>
    </source>
</reference>
<accession>A0A150H039</accession>